<keyword evidence="2" id="KW-0318">Glutathionylation</keyword>
<dbReference type="InterPro" id="IPR036249">
    <property type="entry name" value="Thioredoxin-like_sf"/>
</dbReference>
<dbReference type="Proteomes" id="UP001233172">
    <property type="component" value="Unassembled WGS sequence"/>
</dbReference>
<dbReference type="Gene3D" id="3.40.30.10">
    <property type="entry name" value="Glutaredoxin"/>
    <property type="match status" value="1"/>
</dbReference>
<dbReference type="GO" id="GO:0005737">
    <property type="term" value="C:cytoplasm"/>
    <property type="evidence" value="ECO:0007669"/>
    <property type="project" value="TreeGrafter"/>
</dbReference>
<evidence type="ECO:0000256" key="4">
    <source>
        <dbReference type="ARBA" id="ARBA00037470"/>
    </source>
</evidence>
<dbReference type="PROSITE" id="PS51354">
    <property type="entry name" value="GLUTAREDOXIN_2"/>
    <property type="match status" value="1"/>
</dbReference>
<evidence type="ECO:0000256" key="5">
    <source>
        <dbReference type="ARBA" id="ARBA00038558"/>
    </source>
</evidence>
<keyword evidence="3" id="KW-0676">Redox-active center</keyword>
<protein>
    <recommendedName>
        <fullName evidence="6">Glutaredoxin-2, mitochondrial</fullName>
    </recommendedName>
</protein>
<sequence>MDNCIDIFPDELRAMGDYDKEASAPPVSKEHEFVDNLVKNNRVVVFSKSQCPHCDDSKTLLSNMGVNYKAVELDQLQEGSQVQNFLGQITNARTVPRIFIDGQCVGGNSDLKTLNSSGVLKELLKDMN</sequence>
<keyword evidence="9" id="KW-1185">Reference proteome</keyword>
<dbReference type="SUPFAM" id="SSF52833">
    <property type="entry name" value="Thioredoxin-like"/>
    <property type="match status" value="1"/>
</dbReference>
<evidence type="ECO:0000256" key="6">
    <source>
        <dbReference type="ARBA" id="ARBA00039819"/>
    </source>
</evidence>
<name>A0AAD8B8F9_BIOPF</name>
<comment type="subunit">
    <text evidence="5">Monomer; active form. Homodimer; inactive form. The homodimer is probably linked by 1 2Fe-2S cluster.</text>
</comment>
<dbReference type="InterPro" id="IPR002109">
    <property type="entry name" value="Glutaredoxin"/>
</dbReference>
<evidence type="ECO:0000256" key="1">
    <source>
        <dbReference type="ARBA" id="ARBA00007787"/>
    </source>
</evidence>
<dbReference type="PANTHER" id="PTHR45694">
    <property type="entry name" value="GLUTAREDOXIN 2"/>
    <property type="match status" value="1"/>
</dbReference>
<dbReference type="EMBL" id="JASAOG010000127">
    <property type="protein sequence ID" value="KAK0049343.1"/>
    <property type="molecule type" value="Genomic_DNA"/>
</dbReference>
<reference evidence="8" key="1">
    <citation type="journal article" date="2023" name="PLoS Negl. Trop. Dis.">
        <title>A genome sequence for Biomphalaria pfeifferi, the major vector snail for the human-infecting parasite Schistosoma mansoni.</title>
        <authorList>
            <person name="Bu L."/>
            <person name="Lu L."/>
            <person name="Laidemitt M.R."/>
            <person name="Zhang S.M."/>
            <person name="Mutuku M."/>
            <person name="Mkoji G."/>
            <person name="Steinauer M."/>
            <person name="Loker E.S."/>
        </authorList>
    </citation>
    <scope>NUCLEOTIDE SEQUENCE</scope>
    <source>
        <strain evidence="8">KasaAsao</strain>
    </source>
</reference>
<organism evidence="8 9">
    <name type="scientific">Biomphalaria pfeifferi</name>
    <name type="common">Bloodfluke planorb</name>
    <name type="synonym">Freshwater snail</name>
    <dbReference type="NCBI Taxonomy" id="112525"/>
    <lineage>
        <taxon>Eukaryota</taxon>
        <taxon>Metazoa</taxon>
        <taxon>Spiralia</taxon>
        <taxon>Lophotrochozoa</taxon>
        <taxon>Mollusca</taxon>
        <taxon>Gastropoda</taxon>
        <taxon>Heterobranchia</taxon>
        <taxon>Euthyneura</taxon>
        <taxon>Panpulmonata</taxon>
        <taxon>Hygrophila</taxon>
        <taxon>Lymnaeoidea</taxon>
        <taxon>Planorbidae</taxon>
        <taxon>Biomphalaria</taxon>
    </lineage>
</organism>
<comment type="function">
    <text evidence="4">Glutathione-dependent oxidoreductase that facilitates the maintenance of mitochondrial redox homeostasis upon induction of apoptosis by oxidative stress. Involved in response to hydrogen peroxide and regulation of apoptosis caused by oxidative stress. Acts as a very efficient catalyst of monothiol reactions because of its high affinity for protein glutathione-mixed disulfides. Can receive electrons not only from glutathione (GSH), but also from thioredoxin reductase supporting both monothiol and dithiol reactions. Efficiently catalyzes both glutathionylation and deglutathionylation of mitochondrial complex I, which in turn regulates the superoxide production by the complex. Overexpression decreases the susceptibility to apoptosis and prevents loss of cardiolipin and cytochrome c release.</text>
</comment>
<evidence type="ECO:0000259" key="7">
    <source>
        <dbReference type="Pfam" id="PF00462"/>
    </source>
</evidence>
<dbReference type="PRINTS" id="PR00160">
    <property type="entry name" value="GLUTAREDOXIN"/>
</dbReference>
<dbReference type="NCBIfam" id="TIGR02180">
    <property type="entry name" value="GRX_euk"/>
    <property type="match status" value="1"/>
</dbReference>
<dbReference type="FunFam" id="3.40.30.10:FF:000026">
    <property type="entry name" value="Glutaredoxin 2"/>
    <property type="match status" value="1"/>
</dbReference>
<comment type="caution">
    <text evidence="8">The sequence shown here is derived from an EMBL/GenBank/DDBJ whole genome shotgun (WGS) entry which is preliminary data.</text>
</comment>
<evidence type="ECO:0000256" key="2">
    <source>
        <dbReference type="ARBA" id="ARBA00023206"/>
    </source>
</evidence>
<comment type="similarity">
    <text evidence="1">Belongs to the glutaredoxin family.</text>
</comment>
<dbReference type="CDD" id="cd03419">
    <property type="entry name" value="GRX_GRXh_1_2_like"/>
    <property type="match status" value="1"/>
</dbReference>
<gene>
    <name evidence="8" type="ORF">Bpfe_021231</name>
</gene>
<dbReference type="InterPro" id="IPR014025">
    <property type="entry name" value="Glutaredoxin_subgr"/>
</dbReference>
<reference evidence="8" key="2">
    <citation type="submission" date="2023-04" db="EMBL/GenBank/DDBJ databases">
        <authorList>
            <person name="Bu L."/>
            <person name="Lu L."/>
            <person name="Laidemitt M.R."/>
            <person name="Zhang S.M."/>
            <person name="Mutuku M."/>
            <person name="Mkoji G."/>
            <person name="Steinauer M."/>
            <person name="Loker E.S."/>
        </authorList>
    </citation>
    <scope>NUCLEOTIDE SEQUENCE</scope>
    <source>
        <strain evidence="8">KasaAsao</strain>
        <tissue evidence="8">Whole Snail</tissue>
    </source>
</reference>
<evidence type="ECO:0000313" key="8">
    <source>
        <dbReference type="EMBL" id="KAK0049343.1"/>
    </source>
</evidence>
<accession>A0AAD8B8F9</accession>
<evidence type="ECO:0000313" key="9">
    <source>
        <dbReference type="Proteomes" id="UP001233172"/>
    </source>
</evidence>
<dbReference type="Pfam" id="PF00462">
    <property type="entry name" value="Glutaredoxin"/>
    <property type="match status" value="1"/>
</dbReference>
<evidence type="ECO:0000256" key="3">
    <source>
        <dbReference type="ARBA" id="ARBA00023284"/>
    </source>
</evidence>
<dbReference type="GO" id="GO:0034599">
    <property type="term" value="P:cellular response to oxidative stress"/>
    <property type="evidence" value="ECO:0007669"/>
    <property type="project" value="TreeGrafter"/>
</dbReference>
<dbReference type="InterPro" id="IPR011899">
    <property type="entry name" value="Glutaredoxin_euk/vir"/>
</dbReference>
<dbReference type="AlphaFoldDB" id="A0AAD8B8F9"/>
<dbReference type="GO" id="GO:0015038">
    <property type="term" value="F:glutathione disulfide oxidoreductase activity"/>
    <property type="evidence" value="ECO:0007669"/>
    <property type="project" value="TreeGrafter"/>
</dbReference>
<feature type="domain" description="Glutaredoxin" evidence="7">
    <location>
        <begin position="43"/>
        <end position="105"/>
    </location>
</feature>
<dbReference type="PANTHER" id="PTHR45694:SF5">
    <property type="entry name" value="GLUTAREDOXIN 2"/>
    <property type="match status" value="1"/>
</dbReference>
<proteinExistence type="inferred from homology"/>